<evidence type="ECO:0000313" key="2">
    <source>
        <dbReference type="Proteomes" id="UP000826014"/>
    </source>
</evidence>
<evidence type="ECO:0000313" key="1">
    <source>
        <dbReference type="EMBL" id="QYF49481.1"/>
    </source>
</evidence>
<organism evidence="1 2">
    <name type="scientific">Candidatus Rhabdochlamydia oedothoracis</name>
    <dbReference type="NCBI Taxonomy" id="2720720"/>
    <lineage>
        <taxon>Bacteria</taxon>
        <taxon>Pseudomonadati</taxon>
        <taxon>Chlamydiota</taxon>
        <taxon>Chlamydiia</taxon>
        <taxon>Parachlamydiales</taxon>
        <taxon>Candidatus Rhabdochlamydiaceae</taxon>
        <taxon>Candidatus Rhabdochlamydia</taxon>
    </lineage>
</organism>
<dbReference type="Proteomes" id="UP000826014">
    <property type="component" value="Plasmid unnamed"/>
</dbReference>
<proteinExistence type="predicted"/>
<gene>
    <name evidence="1" type="ORF">RHABOEDO_001876</name>
</gene>
<keyword evidence="2" id="KW-1185">Reference proteome</keyword>
<geneLocation type="plasmid" evidence="1 2">
    <name>unnamed</name>
</geneLocation>
<accession>A0ABX8V2V7</accession>
<name>A0ABX8V2V7_9BACT</name>
<protein>
    <submittedName>
        <fullName evidence="1">Uncharacterized protein</fullName>
    </submittedName>
</protein>
<dbReference type="EMBL" id="CP075588">
    <property type="protein sequence ID" value="QYF49481.1"/>
    <property type="molecule type" value="Genomic_DNA"/>
</dbReference>
<sequence>MKRTFICVLNEQGKMIHEGLEKTDPDLLADDFSKRDF</sequence>
<reference evidence="1 2" key="1">
    <citation type="journal article" date="2022" name="bioRxiv">
        <title>Ecology and evolution of chlamydial symbionts of arthropods.</title>
        <authorList>
            <person name="Halter T."/>
            <person name="Koestlbacher S."/>
            <person name="Collingro A."/>
            <person name="Sixt B.S."/>
            <person name="Toenshoff E.R."/>
            <person name="Hendrickx F."/>
            <person name="Kostanjsek R."/>
            <person name="Horn M."/>
        </authorList>
    </citation>
    <scope>NUCLEOTIDE SEQUENCE [LARGE SCALE GENOMIC DNA]</scope>
    <source>
        <strain evidence="1">W744xW776</strain>
        <plasmid evidence="1 2">unnamed</plasmid>
    </source>
</reference>
<keyword evidence="1" id="KW-0614">Plasmid</keyword>